<dbReference type="EMBL" id="BNJG01000004">
    <property type="protein sequence ID" value="GHO60278.1"/>
    <property type="molecule type" value="Genomic_DNA"/>
</dbReference>
<comment type="caution">
    <text evidence="3">The sequence shown here is derived from an EMBL/GenBank/DDBJ whole genome shotgun (WGS) entry which is preliminary data.</text>
</comment>
<feature type="compositionally biased region" description="Polar residues" evidence="1">
    <location>
        <begin position="277"/>
        <end position="294"/>
    </location>
</feature>
<organism evidence="3 4">
    <name type="scientific">Ktedonobacter robiniae</name>
    <dbReference type="NCBI Taxonomy" id="2778365"/>
    <lineage>
        <taxon>Bacteria</taxon>
        <taxon>Bacillati</taxon>
        <taxon>Chloroflexota</taxon>
        <taxon>Ktedonobacteria</taxon>
        <taxon>Ktedonobacterales</taxon>
        <taxon>Ktedonobacteraceae</taxon>
        <taxon>Ktedonobacter</taxon>
    </lineage>
</organism>
<sequence length="304" mass="33895">MLGVVPPACGGILVNMSKTFKTVDYAQKLDLTVRLGDCLPPDHLARFVVDSVAQLDLSALYARYGSRGGEPYASEVLLGLLLYGYATGVFSMRKIERATYEAVPFRFIAGNLHPDHDTLAAFRCTFLSELKNLFVQVLLLAQEAGVLTLGTISLDGTKVHADASKRKAVSYKRLLELETQLQAEVEELFAQGEQSEQPEIPDELVVRKEIARRQDRLVRLAEAKAALETRAKERVSVEQAEYEAKLAQRKERERTTGRRPGGRPPAPPTEGPRDSDQYNFTDPESRIMKSSTHAESTRLHIDHM</sequence>
<dbReference type="InterPro" id="IPR008490">
    <property type="entry name" value="Transposase_InsH_N"/>
</dbReference>
<name>A0ABQ3V5I3_9CHLR</name>
<feature type="compositionally biased region" description="Basic and acidic residues" evidence="1">
    <location>
        <begin position="244"/>
        <end position="256"/>
    </location>
</feature>
<keyword evidence="4" id="KW-1185">Reference proteome</keyword>
<dbReference type="Proteomes" id="UP000654345">
    <property type="component" value="Unassembled WGS sequence"/>
</dbReference>
<feature type="domain" description="Transposase InsH N-terminal" evidence="2">
    <location>
        <begin position="35"/>
        <end position="123"/>
    </location>
</feature>
<dbReference type="PANTHER" id="PTHR33408">
    <property type="entry name" value="TRANSPOSASE"/>
    <property type="match status" value="1"/>
</dbReference>
<dbReference type="PANTHER" id="PTHR33408:SF4">
    <property type="entry name" value="TRANSPOSASE DDE DOMAIN-CONTAINING PROTEIN"/>
    <property type="match status" value="1"/>
</dbReference>
<dbReference type="Pfam" id="PF05598">
    <property type="entry name" value="DUF772"/>
    <property type="match status" value="1"/>
</dbReference>
<feature type="compositionally biased region" description="Basic and acidic residues" evidence="1">
    <location>
        <begin position="295"/>
        <end position="304"/>
    </location>
</feature>
<evidence type="ECO:0000259" key="2">
    <source>
        <dbReference type="Pfam" id="PF05598"/>
    </source>
</evidence>
<feature type="region of interest" description="Disordered" evidence="1">
    <location>
        <begin position="244"/>
        <end position="304"/>
    </location>
</feature>
<evidence type="ECO:0000256" key="1">
    <source>
        <dbReference type="SAM" id="MobiDB-lite"/>
    </source>
</evidence>
<gene>
    <name evidence="3" type="ORF">KSB_87530</name>
</gene>
<accession>A0ABQ3V5I3</accession>
<reference evidence="3 4" key="1">
    <citation type="journal article" date="2021" name="Int. J. Syst. Evol. Microbiol.">
        <title>Reticulibacter mediterranei gen. nov., sp. nov., within the new family Reticulibacteraceae fam. nov., and Ktedonospora formicarum gen. nov., sp. nov., Ktedonobacter robiniae sp. nov., Dictyobacter formicarum sp. nov. and Dictyobacter arantiisoli sp. nov., belonging to the class Ktedonobacteria.</title>
        <authorList>
            <person name="Yabe S."/>
            <person name="Zheng Y."/>
            <person name="Wang C.M."/>
            <person name="Sakai Y."/>
            <person name="Abe K."/>
            <person name="Yokota A."/>
            <person name="Donadio S."/>
            <person name="Cavaletti L."/>
            <person name="Monciardini P."/>
        </authorList>
    </citation>
    <scope>NUCLEOTIDE SEQUENCE [LARGE SCALE GENOMIC DNA]</scope>
    <source>
        <strain evidence="3 4">SOSP1-30</strain>
    </source>
</reference>
<proteinExistence type="predicted"/>
<evidence type="ECO:0000313" key="4">
    <source>
        <dbReference type="Proteomes" id="UP000654345"/>
    </source>
</evidence>
<evidence type="ECO:0000313" key="3">
    <source>
        <dbReference type="EMBL" id="GHO60278.1"/>
    </source>
</evidence>
<protein>
    <recommendedName>
        <fullName evidence="2">Transposase InsH N-terminal domain-containing protein</fullName>
    </recommendedName>
</protein>